<evidence type="ECO:0000313" key="7">
    <source>
        <dbReference type="EMBL" id="PHH55310.1"/>
    </source>
</evidence>
<dbReference type="InterPro" id="IPR006603">
    <property type="entry name" value="PQ-loop_rpt"/>
</dbReference>
<dbReference type="Pfam" id="PF04193">
    <property type="entry name" value="PQ-loop"/>
    <property type="match status" value="2"/>
</dbReference>
<evidence type="ECO:0000256" key="5">
    <source>
        <dbReference type="SAM" id="MobiDB-lite"/>
    </source>
</evidence>
<feature type="transmembrane region" description="Helical" evidence="6">
    <location>
        <begin position="218"/>
        <end position="240"/>
    </location>
</feature>
<accession>A0A2C5XGJ1</accession>
<keyword evidence="4 6" id="KW-0472">Membrane</keyword>
<dbReference type="OrthoDB" id="19344at2759"/>
<keyword evidence="8" id="KW-1185">Reference proteome</keyword>
<dbReference type="PANTHER" id="PTHR16201:SF11">
    <property type="entry name" value="PQ-LOOP REPEAT-CONTAINING PROTEIN"/>
    <property type="match status" value="1"/>
</dbReference>
<reference evidence="7 8" key="1">
    <citation type="journal article" date="2013" name="Fungal Biol.">
        <title>Analysis of microsatellite markers in the genome of the plant pathogen Ceratocystis fimbriata.</title>
        <authorList>
            <person name="Simpson M.C."/>
            <person name="Wilken P.M."/>
            <person name="Coetzee M.P."/>
            <person name="Wingfield M.J."/>
            <person name="Wingfield B.D."/>
        </authorList>
    </citation>
    <scope>NUCLEOTIDE SEQUENCE [LARGE SCALE GENOMIC DNA]</scope>
    <source>
        <strain evidence="7 8">CBS 114723</strain>
    </source>
</reference>
<dbReference type="Gene3D" id="1.20.1280.290">
    <property type="match status" value="2"/>
</dbReference>
<evidence type="ECO:0000256" key="4">
    <source>
        <dbReference type="ARBA" id="ARBA00023136"/>
    </source>
</evidence>
<keyword evidence="3 6" id="KW-1133">Transmembrane helix</keyword>
<dbReference type="InterPro" id="IPR051415">
    <property type="entry name" value="LAAT-1"/>
</dbReference>
<feature type="transmembrane region" description="Helical" evidence="6">
    <location>
        <begin position="31"/>
        <end position="50"/>
    </location>
</feature>
<evidence type="ECO:0000256" key="3">
    <source>
        <dbReference type="ARBA" id="ARBA00022989"/>
    </source>
</evidence>
<dbReference type="Proteomes" id="UP000222788">
    <property type="component" value="Unassembled WGS sequence"/>
</dbReference>
<dbReference type="EMBL" id="APWK03000012">
    <property type="protein sequence ID" value="PHH55310.1"/>
    <property type="molecule type" value="Genomic_DNA"/>
</dbReference>
<feature type="region of interest" description="Disordered" evidence="5">
    <location>
        <begin position="291"/>
        <end position="337"/>
    </location>
</feature>
<proteinExistence type="predicted"/>
<evidence type="ECO:0000256" key="6">
    <source>
        <dbReference type="SAM" id="Phobius"/>
    </source>
</evidence>
<feature type="transmembrane region" description="Helical" evidence="6">
    <location>
        <begin position="252"/>
        <end position="272"/>
    </location>
</feature>
<organism evidence="7 8">
    <name type="scientific">Ceratocystis fimbriata CBS 114723</name>
    <dbReference type="NCBI Taxonomy" id="1035309"/>
    <lineage>
        <taxon>Eukaryota</taxon>
        <taxon>Fungi</taxon>
        <taxon>Dikarya</taxon>
        <taxon>Ascomycota</taxon>
        <taxon>Pezizomycotina</taxon>
        <taxon>Sordariomycetes</taxon>
        <taxon>Hypocreomycetidae</taxon>
        <taxon>Microascales</taxon>
        <taxon>Ceratocystidaceae</taxon>
        <taxon>Ceratocystis</taxon>
    </lineage>
</organism>
<feature type="transmembrane region" description="Helical" evidence="6">
    <location>
        <begin position="62"/>
        <end position="84"/>
    </location>
</feature>
<protein>
    <submittedName>
        <fullName evidence="7">Uncharacterized protein C4C5.03</fullName>
    </submittedName>
</protein>
<evidence type="ECO:0000256" key="1">
    <source>
        <dbReference type="ARBA" id="ARBA00004141"/>
    </source>
</evidence>
<feature type="transmembrane region" description="Helical" evidence="6">
    <location>
        <begin position="186"/>
        <end position="206"/>
    </location>
</feature>
<dbReference type="AlphaFoldDB" id="A0A2C5XGJ1"/>
<comment type="subcellular location">
    <subcellularLocation>
        <location evidence="1">Membrane</location>
        <topology evidence="1">Multi-pass membrane protein</topology>
    </subcellularLocation>
</comment>
<evidence type="ECO:0000256" key="2">
    <source>
        <dbReference type="ARBA" id="ARBA00022692"/>
    </source>
</evidence>
<reference evidence="7 8" key="2">
    <citation type="journal article" date="2013" name="IMA Fungus">
        <title>IMA Genome-F 1: Ceratocystis fimbriata: Draft nuclear genome sequence for the plant pathogen, Ceratocystis fimbriata.</title>
        <authorList>
            <person name="Wilken P.M."/>
            <person name="Steenkamp E.T."/>
            <person name="Wingfield M.J."/>
            <person name="de Beer Z.W."/>
            <person name="Wingfield B.D."/>
        </authorList>
    </citation>
    <scope>NUCLEOTIDE SEQUENCE [LARGE SCALE GENOMIC DNA]</scope>
    <source>
        <strain evidence="7 8">CBS 114723</strain>
    </source>
</reference>
<feature type="region of interest" description="Disordered" evidence="5">
    <location>
        <begin position="354"/>
        <end position="441"/>
    </location>
</feature>
<sequence length="441" mass="47103">MATFSTHSSALFSAATSPANRCEAIANPNIANVFASVFILAGLLGSYLPQHWRIYSRRTTEGISPYFVLLGTTSATAGFANILTTEPSRQDIACCKIVDGFDCAVGLLGIAQLGVQFLCYVAILLLYLIFFREASPDEATDADAEAEIDPKTSRYIAIIVGSVCVLHAVFIAAITAVLAFRSPTSLNTWANFLGVMAAMLAAVQYLPQIWTTWHLKHVGSLSIPMMCIQTPGGIVFAISLYGRLGMRGWSTWGIYVLSATMQGTLLVMAIYFEIARENAAATAARRAAARASRRAARSHQPSVVVPQRPGGPFRTYSEAYDDALPGPYTAHPQSYAETPDELDRLLYREERQINNETRPLLAPGGIGTPHRHYSGGPVDPAAAKPSRSGSKNGCSRRGSKRSVKTPITTSVDEAGNSGSSSKKGGGDGSSNKRGNASSSPK</sequence>
<comment type="caution">
    <text evidence="7">The sequence shown here is derived from an EMBL/GenBank/DDBJ whole genome shotgun (WGS) entry which is preliminary data.</text>
</comment>
<gene>
    <name evidence="7" type="primary">SPAC4C5.03</name>
    <name evidence="7" type="ORF">CFIMG_001089RA</name>
</gene>
<dbReference type="GO" id="GO:0016020">
    <property type="term" value="C:membrane"/>
    <property type="evidence" value="ECO:0007669"/>
    <property type="project" value="UniProtKB-SubCell"/>
</dbReference>
<feature type="transmembrane region" description="Helical" evidence="6">
    <location>
        <begin position="155"/>
        <end position="180"/>
    </location>
</feature>
<dbReference type="PANTHER" id="PTHR16201">
    <property type="entry name" value="SEVEN TRANSMEMBRANE PROTEIN 1-RELATED"/>
    <property type="match status" value="1"/>
</dbReference>
<name>A0A2C5XGJ1_9PEZI</name>
<dbReference type="SMART" id="SM00679">
    <property type="entry name" value="CTNS"/>
    <property type="match status" value="2"/>
</dbReference>
<keyword evidence="2 6" id="KW-0812">Transmembrane</keyword>
<evidence type="ECO:0000313" key="8">
    <source>
        <dbReference type="Proteomes" id="UP000222788"/>
    </source>
</evidence>
<feature type="transmembrane region" description="Helical" evidence="6">
    <location>
        <begin position="104"/>
        <end position="130"/>
    </location>
</feature>